<evidence type="ECO:0000256" key="3">
    <source>
        <dbReference type="ARBA" id="ARBA00022840"/>
    </source>
</evidence>
<dbReference type="GO" id="GO:0005524">
    <property type="term" value="F:ATP binding"/>
    <property type="evidence" value="ECO:0007669"/>
    <property type="project" value="UniProtKB-KW"/>
</dbReference>
<reference evidence="7 8" key="1">
    <citation type="submission" date="2024-10" db="EMBL/GenBank/DDBJ databases">
        <title>Updated reference genomes for cyclostephanoid diatoms.</title>
        <authorList>
            <person name="Roberts W.R."/>
            <person name="Alverson A.J."/>
        </authorList>
    </citation>
    <scope>NUCLEOTIDE SEQUENCE [LARGE SCALE GENOMIC DNA]</scope>
    <source>
        <strain evidence="7 8">AJA276-08</strain>
    </source>
</reference>
<dbReference type="FunFam" id="3.40.50.300:FF:000011">
    <property type="entry name" value="Putative ABC transporter ATP-binding component"/>
    <property type="match status" value="1"/>
</dbReference>
<dbReference type="InterPro" id="IPR017871">
    <property type="entry name" value="ABC_transporter-like_CS"/>
</dbReference>
<dbReference type="AlphaFoldDB" id="A0ABD3MGI6"/>
<evidence type="ECO:0000313" key="8">
    <source>
        <dbReference type="Proteomes" id="UP001530315"/>
    </source>
</evidence>
<feature type="domain" description="ABC transporter" evidence="6">
    <location>
        <begin position="437"/>
        <end position="683"/>
    </location>
</feature>
<evidence type="ECO:0000256" key="1">
    <source>
        <dbReference type="ARBA" id="ARBA00022737"/>
    </source>
</evidence>
<comment type="caution">
    <text evidence="7">The sequence shown here is derived from an EMBL/GenBank/DDBJ whole genome shotgun (WGS) entry which is preliminary data.</text>
</comment>
<feature type="compositionally biased region" description="Low complexity" evidence="5">
    <location>
        <begin position="110"/>
        <end position="121"/>
    </location>
</feature>
<feature type="compositionally biased region" description="Acidic residues" evidence="5">
    <location>
        <begin position="161"/>
        <end position="176"/>
    </location>
</feature>
<evidence type="ECO:0000259" key="6">
    <source>
        <dbReference type="PROSITE" id="PS50893"/>
    </source>
</evidence>
<keyword evidence="4" id="KW-0175">Coiled coil</keyword>
<evidence type="ECO:0000256" key="4">
    <source>
        <dbReference type="SAM" id="Coils"/>
    </source>
</evidence>
<keyword evidence="1" id="KW-0677">Repeat</keyword>
<dbReference type="InterPro" id="IPR032781">
    <property type="entry name" value="ABC_tran_Xtn"/>
</dbReference>
<feature type="compositionally biased region" description="Basic and acidic residues" evidence="5">
    <location>
        <begin position="293"/>
        <end position="336"/>
    </location>
</feature>
<keyword evidence="8" id="KW-1185">Reference proteome</keyword>
<feature type="region of interest" description="Disordered" evidence="5">
    <location>
        <begin position="1"/>
        <end position="348"/>
    </location>
</feature>
<sequence>MAKGKGKKGKRRGDESDDSDGGAPPPPPADAAAPSGNQAGPSRKEKRAQKLKGKPKRNDDDDAFAHLIPQPKGSNYGSDSDEEESAPLATKKLTKKQLKRQKDKEEADARASAAALAGGDSDSADQDEEEEEEIPEPVTKGRGGKKKQGKKAPSKAAFQLSDEEEDDVSEEEEDEVEAKAPTPPPQPKPTTKKQQEVTSTKAIEDVADGIETLDVAVDDDDGSDDCEKKKKKKNKEKTKDTKVKKSKLEKKLEAAKAQMEEEKKESNGIPNESGDDEEMKDDEATEKARRKAEKAAKKASKAEKEAKKSSKLQHKEDDRDSSGGRDEDGNGSKEGSDENEVFYGAPDDHAWTDASHAIQEAENNKDDGPDTSLIYDKNGKKLSNKERKKLIKTREAEARAAEYEIQVAKASMEGAQFACSQTAVNEDDPQWQNSLDINIPSFNISAAGKILFKDAQFNIAHGRRYGLVGPNGKGKSTLLKMIASRDLILPPRVDFLYVEQEVQADDTPAVDAVLKADKVRWNLLEEEKALTAAIDAGEEDPKKFTRLQDVLDELNTIGASSAEAKARRILFGLGFDGEMQTKPTKMFSGGWRMRISLARALFIEPTLLMLDEPTNHLDLDAVIWLDNYLTGWKKTLLIVSHDQDFLNSVCDEMLHIEDLKLASYKGNYDSFKKAEKAKIKQQIKDYEKQEKRLRELKRQGQSKAKATETVKKNKREPGARSNKKQNEAIASGQETAKTQELIKRVKEYAVEINFPDVAELTRPVMEVNRVFFRYSEKHPVIFNCIDFGIDMDSRICIVGPNGAGKSTLLKLLTGEINPVKGEVKRNPRLRMGIYNQHFVDRLPMSKTPVEHLRDRYQDEDYQSIRNRLGKYGLEGHAHEVTMRDLSGGQKARVVFVDLSLQKPHILLLDEPTNNLDIETIDALIKAINEFNGGIVCVTHDQRLIDECNCELWVVEEENAKKWADGFEGYKDKILAKLEDQAAKEEQMRSKRLEAAAKEREEKIARFKEKMVSR</sequence>
<dbReference type="CDD" id="cd03221">
    <property type="entry name" value="ABCF_EF-3"/>
    <property type="match status" value="2"/>
</dbReference>
<dbReference type="Proteomes" id="UP001530315">
    <property type="component" value="Unassembled WGS sequence"/>
</dbReference>
<dbReference type="Gene3D" id="3.40.50.300">
    <property type="entry name" value="P-loop containing nucleotide triphosphate hydrolases"/>
    <property type="match status" value="2"/>
</dbReference>
<dbReference type="InterPro" id="IPR050611">
    <property type="entry name" value="ABCF"/>
</dbReference>
<protein>
    <recommendedName>
        <fullName evidence="6">ABC transporter domain-containing protein</fullName>
    </recommendedName>
</protein>
<feature type="compositionally biased region" description="Acidic residues" evidence="5">
    <location>
        <begin position="273"/>
        <end position="284"/>
    </location>
</feature>
<feature type="compositionally biased region" description="Basic and acidic residues" evidence="5">
    <location>
        <begin position="705"/>
        <end position="718"/>
    </location>
</feature>
<name>A0ABD3MGI6_9STRA</name>
<gene>
    <name evidence="7" type="ORF">ACHAW5_005502</name>
</gene>
<feature type="compositionally biased region" description="Basic residues" evidence="5">
    <location>
        <begin position="44"/>
        <end position="55"/>
    </location>
</feature>
<dbReference type="SMART" id="SM00382">
    <property type="entry name" value="AAA"/>
    <property type="match status" value="2"/>
</dbReference>
<dbReference type="FunFam" id="3.40.50.300:FF:000104">
    <property type="entry name" value="ATP-binding cassette sub-family F member 3"/>
    <property type="match status" value="1"/>
</dbReference>
<dbReference type="PANTHER" id="PTHR19211">
    <property type="entry name" value="ATP-BINDING TRANSPORT PROTEIN-RELATED"/>
    <property type="match status" value="1"/>
</dbReference>
<feature type="coiled-coil region" evidence="4">
    <location>
        <begin position="982"/>
        <end position="1009"/>
    </location>
</feature>
<evidence type="ECO:0000313" key="7">
    <source>
        <dbReference type="EMBL" id="KAL3763235.1"/>
    </source>
</evidence>
<dbReference type="PANTHER" id="PTHR19211:SF14">
    <property type="entry name" value="ATP-BINDING CASSETTE SUB-FAMILY F MEMBER 1"/>
    <property type="match status" value="1"/>
</dbReference>
<dbReference type="Pfam" id="PF12848">
    <property type="entry name" value="ABC_tran_Xtn"/>
    <property type="match status" value="1"/>
</dbReference>
<proteinExistence type="predicted"/>
<keyword evidence="2" id="KW-0547">Nucleotide-binding</keyword>
<dbReference type="SUPFAM" id="SSF52540">
    <property type="entry name" value="P-loop containing nucleoside triphosphate hydrolases"/>
    <property type="match status" value="2"/>
</dbReference>
<dbReference type="PROSITE" id="PS00211">
    <property type="entry name" value="ABC_TRANSPORTER_1"/>
    <property type="match status" value="2"/>
</dbReference>
<evidence type="ECO:0000256" key="5">
    <source>
        <dbReference type="SAM" id="MobiDB-lite"/>
    </source>
</evidence>
<dbReference type="EMBL" id="JALLAZ020001806">
    <property type="protein sequence ID" value="KAL3763235.1"/>
    <property type="molecule type" value="Genomic_DNA"/>
</dbReference>
<dbReference type="InterPro" id="IPR003593">
    <property type="entry name" value="AAA+_ATPase"/>
</dbReference>
<dbReference type="Pfam" id="PF00005">
    <property type="entry name" value="ABC_tran"/>
    <property type="match status" value="2"/>
</dbReference>
<feature type="compositionally biased region" description="Basic residues" evidence="5">
    <location>
        <begin position="142"/>
        <end position="153"/>
    </location>
</feature>
<feature type="compositionally biased region" description="Basic and acidic residues" evidence="5">
    <location>
        <begin position="249"/>
        <end position="266"/>
    </location>
</feature>
<feature type="compositionally biased region" description="Basic residues" evidence="5">
    <location>
        <begin position="1"/>
        <end position="11"/>
    </location>
</feature>
<feature type="compositionally biased region" description="Acidic residues" evidence="5">
    <location>
        <begin position="122"/>
        <end position="135"/>
    </location>
</feature>
<organism evidence="7 8">
    <name type="scientific">Stephanodiscus triporus</name>
    <dbReference type="NCBI Taxonomy" id="2934178"/>
    <lineage>
        <taxon>Eukaryota</taxon>
        <taxon>Sar</taxon>
        <taxon>Stramenopiles</taxon>
        <taxon>Ochrophyta</taxon>
        <taxon>Bacillariophyta</taxon>
        <taxon>Coscinodiscophyceae</taxon>
        <taxon>Thalassiosirophycidae</taxon>
        <taxon>Stephanodiscales</taxon>
        <taxon>Stephanodiscaceae</taxon>
        <taxon>Stephanodiscus</taxon>
    </lineage>
</organism>
<feature type="domain" description="ABC transporter" evidence="6">
    <location>
        <begin position="765"/>
        <end position="981"/>
    </location>
</feature>
<feature type="region of interest" description="Disordered" evidence="5">
    <location>
        <begin position="695"/>
        <end position="733"/>
    </location>
</feature>
<dbReference type="InterPro" id="IPR003439">
    <property type="entry name" value="ABC_transporter-like_ATP-bd"/>
</dbReference>
<keyword evidence="3" id="KW-0067">ATP-binding</keyword>
<evidence type="ECO:0000256" key="2">
    <source>
        <dbReference type="ARBA" id="ARBA00022741"/>
    </source>
</evidence>
<feature type="compositionally biased region" description="Basic and acidic residues" evidence="5">
    <location>
        <begin position="100"/>
        <end position="109"/>
    </location>
</feature>
<accession>A0ABD3MGI6</accession>
<dbReference type="PROSITE" id="PS50893">
    <property type="entry name" value="ABC_TRANSPORTER_2"/>
    <property type="match status" value="2"/>
</dbReference>
<dbReference type="InterPro" id="IPR027417">
    <property type="entry name" value="P-loop_NTPase"/>
</dbReference>